<dbReference type="EMBL" id="RIBY02002056">
    <property type="protein sequence ID" value="KAH9825925.1"/>
    <property type="molecule type" value="Genomic_DNA"/>
</dbReference>
<evidence type="ECO:0000313" key="1">
    <source>
        <dbReference type="EMBL" id="KAH9825925.1"/>
    </source>
</evidence>
<organism evidence="1 2">
    <name type="scientific">Teratosphaeria destructans</name>
    <dbReference type="NCBI Taxonomy" id="418781"/>
    <lineage>
        <taxon>Eukaryota</taxon>
        <taxon>Fungi</taxon>
        <taxon>Dikarya</taxon>
        <taxon>Ascomycota</taxon>
        <taxon>Pezizomycotina</taxon>
        <taxon>Dothideomycetes</taxon>
        <taxon>Dothideomycetidae</taxon>
        <taxon>Mycosphaerellales</taxon>
        <taxon>Teratosphaeriaceae</taxon>
        <taxon>Teratosphaeria</taxon>
    </lineage>
</organism>
<sequence length="130" mass="14425">MLAISKFQVRGVRPTVTTQAATQLACNMVASIAGLIHFLTMTWQQRWSPRMEDFNSVTPSFEPRLSLVRPGVCTFAESAVRNALHLWLVGGIVAMRSDYATAWGVFDTIRWGLVMVPVQALDAVKADRTD</sequence>
<evidence type="ECO:0000313" key="2">
    <source>
        <dbReference type="Proteomes" id="UP001138500"/>
    </source>
</evidence>
<dbReference type="Proteomes" id="UP001138500">
    <property type="component" value="Unassembled WGS sequence"/>
</dbReference>
<reference evidence="1 2" key="1">
    <citation type="journal article" date="2018" name="IMA Fungus">
        <title>IMA Genome-F 10: Nine draft genome sequences of Claviceps purpurea s.lat., including C. arundinis, C. humidiphila, and C. cf. spartinae, pseudomolecules for the pitch canker pathogen Fusarium circinatum, draft genome of Davidsoniella eucalypti, Grosmannia galeiformis, Quambalaria eucalypti, and Teratosphaeria destructans.</title>
        <authorList>
            <person name="Wingfield B.D."/>
            <person name="Liu M."/>
            <person name="Nguyen H.D."/>
            <person name="Lane F.A."/>
            <person name="Morgan S.W."/>
            <person name="De Vos L."/>
            <person name="Wilken P.M."/>
            <person name="Duong T.A."/>
            <person name="Aylward J."/>
            <person name="Coetzee M.P."/>
            <person name="Dadej K."/>
            <person name="De Beer Z.W."/>
            <person name="Findlay W."/>
            <person name="Havenga M."/>
            <person name="Kolarik M."/>
            <person name="Menzies J.G."/>
            <person name="Naidoo K."/>
            <person name="Pochopski O."/>
            <person name="Shoukouhi P."/>
            <person name="Santana Q.C."/>
            <person name="Seifert K.A."/>
            <person name="Soal N."/>
            <person name="Steenkamp E.T."/>
            <person name="Tatham C.T."/>
            <person name="van der Nest M.A."/>
            <person name="Wingfield M.J."/>
        </authorList>
    </citation>
    <scope>NUCLEOTIDE SEQUENCE [LARGE SCALE GENOMIC DNA]</scope>
    <source>
        <strain evidence="1">CMW44962</strain>
    </source>
</reference>
<gene>
    <name evidence="1" type="ORF">Tdes44962_MAKER03848</name>
</gene>
<proteinExistence type="predicted"/>
<accession>A0A9W7W143</accession>
<dbReference type="OrthoDB" id="2119662at2759"/>
<protein>
    <submittedName>
        <fullName evidence="1">Uncharacterized protein</fullName>
    </submittedName>
</protein>
<comment type="caution">
    <text evidence="1">The sequence shown here is derived from an EMBL/GenBank/DDBJ whole genome shotgun (WGS) entry which is preliminary data.</text>
</comment>
<reference evidence="1 2" key="2">
    <citation type="journal article" date="2021" name="Curr. Genet.">
        <title>Genetic response to nitrogen starvation in the aggressive Eucalyptus foliar pathogen Teratosphaeria destructans.</title>
        <authorList>
            <person name="Havenga M."/>
            <person name="Wingfield B.D."/>
            <person name="Wingfield M.J."/>
            <person name="Dreyer L.L."/>
            <person name="Roets F."/>
            <person name="Aylward J."/>
        </authorList>
    </citation>
    <scope>NUCLEOTIDE SEQUENCE [LARGE SCALE GENOMIC DNA]</scope>
    <source>
        <strain evidence="1">CMW44962</strain>
    </source>
</reference>
<keyword evidence="2" id="KW-1185">Reference proteome</keyword>
<name>A0A9W7W143_9PEZI</name>
<dbReference type="AlphaFoldDB" id="A0A9W7W143"/>